<comment type="caution">
    <text evidence="1">The sequence shown here is derived from an EMBL/GenBank/DDBJ whole genome shotgun (WGS) entry which is preliminary data.</text>
</comment>
<dbReference type="Proteomes" id="UP000253551">
    <property type="component" value="Unassembled WGS sequence"/>
</dbReference>
<name>A0A367JHZ2_RHIST</name>
<evidence type="ECO:0000313" key="1">
    <source>
        <dbReference type="EMBL" id="RCH89341.1"/>
    </source>
</evidence>
<dbReference type="EMBL" id="PJQM01003352">
    <property type="protein sequence ID" value="RCH89341.1"/>
    <property type="molecule type" value="Genomic_DNA"/>
</dbReference>
<dbReference type="AlphaFoldDB" id="A0A367JHZ2"/>
<protein>
    <submittedName>
        <fullName evidence="1">Uncharacterized protein</fullName>
    </submittedName>
</protein>
<accession>A0A367JHZ2</accession>
<dbReference type="OrthoDB" id="2276719at2759"/>
<sequence>AGYQGDCEDDTEDGNKNDQTDTYVERLKHEFQQTFGAKKETQHRKKEHPIHSFVLDPADPIYLDHDVFTEKELQEIKTCDKKKTSYMPS</sequence>
<organism evidence="1 2">
    <name type="scientific">Rhizopus stolonifer</name>
    <name type="common">Rhizopus nigricans</name>
    <dbReference type="NCBI Taxonomy" id="4846"/>
    <lineage>
        <taxon>Eukaryota</taxon>
        <taxon>Fungi</taxon>
        <taxon>Fungi incertae sedis</taxon>
        <taxon>Mucoromycota</taxon>
        <taxon>Mucoromycotina</taxon>
        <taxon>Mucoromycetes</taxon>
        <taxon>Mucorales</taxon>
        <taxon>Mucorineae</taxon>
        <taxon>Rhizopodaceae</taxon>
        <taxon>Rhizopus</taxon>
    </lineage>
</organism>
<gene>
    <name evidence="1" type="ORF">CU098_004541</name>
</gene>
<keyword evidence="2" id="KW-1185">Reference proteome</keyword>
<feature type="non-terminal residue" evidence="1">
    <location>
        <position position="1"/>
    </location>
</feature>
<reference evidence="1 2" key="1">
    <citation type="journal article" date="2018" name="G3 (Bethesda)">
        <title>Phylogenetic and Phylogenomic Definition of Rhizopus Species.</title>
        <authorList>
            <person name="Gryganskyi A.P."/>
            <person name="Golan J."/>
            <person name="Dolatabadi S."/>
            <person name="Mondo S."/>
            <person name="Robb S."/>
            <person name="Idnurm A."/>
            <person name="Muszewska A."/>
            <person name="Steczkiewicz K."/>
            <person name="Masonjones S."/>
            <person name="Liao H.L."/>
            <person name="Gajdeczka M.T."/>
            <person name="Anike F."/>
            <person name="Vuek A."/>
            <person name="Anishchenko I.M."/>
            <person name="Voigt K."/>
            <person name="de Hoog G.S."/>
            <person name="Smith M.E."/>
            <person name="Heitman J."/>
            <person name="Vilgalys R."/>
            <person name="Stajich J.E."/>
        </authorList>
    </citation>
    <scope>NUCLEOTIDE SEQUENCE [LARGE SCALE GENOMIC DNA]</scope>
    <source>
        <strain evidence="1 2">LSU 92-RS-03</strain>
    </source>
</reference>
<evidence type="ECO:0000313" key="2">
    <source>
        <dbReference type="Proteomes" id="UP000253551"/>
    </source>
</evidence>
<proteinExistence type="predicted"/>